<dbReference type="InterPro" id="IPR036762">
    <property type="entry name" value="IscX-like_sf"/>
</dbReference>
<accession>A0A5P1RFL8</accession>
<dbReference type="PANTHER" id="PTHR37532:SF1">
    <property type="entry name" value="PROTEIN ISCX"/>
    <property type="match status" value="1"/>
</dbReference>
<evidence type="ECO:0000313" key="1">
    <source>
        <dbReference type="EMBL" id="QEQ98448.1"/>
    </source>
</evidence>
<dbReference type="OrthoDB" id="9800346at2"/>
<dbReference type="Gene3D" id="1.10.10.600">
    <property type="entry name" value="IscX-like"/>
    <property type="match status" value="1"/>
</dbReference>
<keyword evidence="2" id="KW-1185">Reference proteome</keyword>
<dbReference type="Proteomes" id="UP000324760">
    <property type="component" value="Chromosome"/>
</dbReference>
<name>A0A5P1RFL8_9GAMM</name>
<dbReference type="SUPFAM" id="SSF140319">
    <property type="entry name" value="IscX-like"/>
    <property type="match status" value="1"/>
</dbReference>
<dbReference type="AlphaFoldDB" id="A0A5P1RFL8"/>
<proteinExistence type="predicted"/>
<protein>
    <submittedName>
        <fullName evidence="1">Fe-S cluster assembly protein IscX</fullName>
    </submittedName>
</protein>
<dbReference type="EMBL" id="CP043869">
    <property type="protein sequence ID" value="QEQ98448.1"/>
    <property type="molecule type" value="Genomic_DNA"/>
</dbReference>
<evidence type="ECO:0000313" key="2">
    <source>
        <dbReference type="Proteomes" id="UP000324760"/>
    </source>
</evidence>
<organism evidence="1 2">
    <name type="scientific">Neptunomonas concharum</name>
    <dbReference type="NCBI Taxonomy" id="1031538"/>
    <lineage>
        <taxon>Bacteria</taxon>
        <taxon>Pseudomonadati</taxon>
        <taxon>Pseudomonadota</taxon>
        <taxon>Gammaproteobacteria</taxon>
        <taxon>Oceanospirillales</taxon>
        <taxon>Oceanospirillaceae</taxon>
        <taxon>Neptunomonas</taxon>
    </lineage>
</organism>
<dbReference type="GO" id="GO:0016226">
    <property type="term" value="P:iron-sulfur cluster assembly"/>
    <property type="evidence" value="ECO:0007669"/>
    <property type="project" value="UniProtKB-UniRule"/>
</dbReference>
<dbReference type="NCBIfam" id="TIGR03412">
    <property type="entry name" value="iscX_yfhJ"/>
    <property type="match status" value="1"/>
</dbReference>
<dbReference type="InterPro" id="IPR007479">
    <property type="entry name" value="ISC_FeS_clus_asmbl_IscsX"/>
</dbReference>
<dbReference type="KEGG" id="ncu:F0U83_13545"/>
<dbReference type="PIRSF" id="PIRSF039003">
    <property type="entry name" value="IscX"/>
    <property type="match status" value="1"/>
</dbReference>
<reference evidence="1 2" key="1">
    <citation type="journal article" date="2019" name="Biochem. Eng. J.">
        <title>Metabolic engineering of the marine bacteria Neptunomonas concharum for the production of acetoin and meso-2,3-butanediol from acetate.</title>
        <authorList>
            <person name="Li W."/>
            <person name="Pu N."/>
            <person name="Liu C.-X."/>
            <person name="Yuan Q.-P."/>
            <person name="Li Z.-J."/>
        </authorList>
    </citation>
    <scope>NUCLEOTIDE SEQUENCE [LARGE SCALE GENOMIC DNA]</scope>
    <source>
        <strain evidence="1 2">JCM17730</strain>
    </source>
</reference>
<dbReference type="PANTHER" id="PTHR37532">
    <property type="entry name" value="PROTEIN ISCX"/>
    <property type="match status" value="1"/>
</dbReference>
<gene>
    <name evidence="1" type="primary">iscX</name>
    <name evidence="1" type="ORF">F0U83_13545</name>
</gene>
<dbReference type="GO" id="GO:0008198">
    <property type="term" value="F:ferrous iron binding"/>
    <property type="evidence" value="ECO:0007669"/>
    <property type="project" value="TreeGrafter"/>
</dbReference>
<dbReference type="GO" id="GO:0005829">
    <property type="term" value="C:cytosol"/>
    <property type="evidence" value="ECO:0007669"/>
    <property type="project" value="TreeGrafter"/>
</dbReference>
<dbReference type="Pfam" id="PF04384">
    <property type="entry name" value="Fe-S_assembly"/>
    <property type="match status" value="1"/>
</dbReference>
<sequence length="64" mass="7566">MKWTDVYDIAIGLAEKYPQQDPIKISFPDLYQQVMELDEFDDDPNRCGEKILEAIQMAWIEEVE</sequence>